<name>A0A1G8E4D5_9MICO</name>
<feature type="region of interest" description="Disordered" evidence="1">
    <location>
        <begin position="33"/>
        <end position="53"/>
    </location>
</feature>
<keyword evidence="3" id="KW-1185">Reference proteome</keyword>
<protein>
    <submittedName>
        <fullName evidence="2">Uncharacterized protein</fullName>
    </submittedName>
</protein>
<dbReference type="EMBL" id="LT629695">
    <property type="protein sequence ID" value="SDH64590.1"/>
    <property type="molecule type" value="Genomic_DNA"/>
</dbReference>
<feature type="compositionally biased region" description="Polar residues" evidence="1">
    <location>
        <begin position="38"/>
        <end position="53"/>
    </location>
</feature>
<dbReference type="AlphaFoldDB" id="A0A1G8E4D5"/>
<organism evidence="2 3">
    <name type="scientific">Agrococcus jejuensis</name>
    <dbReference type="NCBI Taxonomy" id="399736"/>
    <lineage>
        <taxon>Bacteria</taxon>
        <taxon>Bacillati</taxon>
        <taxon>Actinomycetota</taxon>
        <taxon>Actinomycetes</taxon>
        <taxon>Micrococcales</taxon>
        <taxon>Microbacteriaceae</taxon>
        <taxon>Agrococcus</taxon>
    </lineage>
</organism>
<evidence type="ECO:0000313" key="2">
    <source>
        <dbReference type="EMBL" id="SDH64590.1"/>
    </source>
</evidence>
<dbReference type="Proteomes" id="UP000198822">
    <property type="component" value="Chromosome I"/>
</dbReference>
<dbReference type="STRING" id="399736.SAMN04489720_1878"/>
<accession>A0A1G8E4D5</accession>
<sequence>MDDAREPQTPTAPAPIGEDAVAAVRSLGHAYQMVTRASGDSHSASPSRTANAS</sequence>
<proteinExistence type="predicted"/>
<gene>
    <name evidence="2" type="ORF">SAMN04489720_1878</name>
</gene>
<evidence type="ECO:0000256" key="1">
    <source>
        <dbReference type="SAM" id="MobiDB-lite"/>
    </source>
</evidence>
<reference evidence="3" key="1">
    <citation type="submission" date="2016-10" db="EMBL/GenBank/DDBJ databases">
        <authorList>
            <person name="Varghese N."/>
            <person name="Submissions S."/>
        </authorList>
    </citation>
    <scope>NUCLEOTIDE SEQUENCE [LARGE SCALE GENOMIC DNA]</scope>
    <source>
        <strain evidence="3">DSM 22002</strain>
    </source>
</reference>
<evidence type="ECO:0000313" key="3">
    <source>
        <dbReference type="Proteomes" id="UP000198822"/>
    </source>
</evidence>